<keyword evidence="3" id="KW-1185">Reference proteome</keyword>
<evidence type="ECO:0000313" key="2">
    <source>
        <dbReference type="EMBL" id="KIY99515.1"/>
    </source>
</evidence>
<dbReference type="RefSeq" id="XP_013898535.1">
    <property type="nucleotide sequence ID" value="XM_014043081.1"/>
</dbReference>
<dbReference type="Proteomes" id="UP000054498">
    <property type="component" value="Unassembled WGS sequence"/>
</dbReference>
<organism evidence="2 3">
    <name type="scientific">Monoraphidium neglectum</name>
    <dbReference type="NCBI Taxonomy" id="145388"/>
    <lineage>
        <taxon>Eukaryota</taxon>
        <taxon>Viridiplantae</taxon>
        <taxon>Chlorophyta</taxon>
        <taxon>core chlorophytes</taxon>
        <taxon>Chlorophyceae</taxon>
        <taxon>CS clade</taxon>
        <taxon>Sphaeropleales</taxon>
        <taxon>Selenastraceae</taxon>
        <taxon>Monoraphidium</taxon>
    </lineage>
</organism>
<gene>
    <name evidence="2" type="ORF">MNEG_8450</name>
</gene>
<dbReference type="GeneID" id="25741326"/>
<proteinExistence type="predicted"/>
<accession>A0A0D2MZF6</accession>
<reference evidence="2 3" key="1">
    <citation type="journal article" date="2013" name="BMC Genomics">
        <title>Reconstruction of the lipid metabolism for the microalga Monoraphidium neglectum from its genome sequence reveals characteristics suitable for biofuel production.</title>
        <authorList>
            <person name="Bogen C."/>
            <person name="Al-Dilaimi A."/>
            <person name="Albersmeier A."/>
            <person name="Wichmann J."/>
            <person name="Grundmann M."/>
            <person name="Rupp O."/>
            <person name="Lauersen K.J."/>
            <person name="Blifernez-Klassen O."/>
            <person name="Kalinowski J."/>
            <person name="Goesmann A."/>
            <person name="Mussgnug J.H."/>
            <person name="Kruse O."/>
        </authorList>
    </citation>
    <scope>NUCLEOTIDE SEQUENCE [LARGE SCALE GENOMIC DNA]</scope>
    <source>
        <strain evidence="2 3">SAG 48.87</strain>
    </source>
</reference>
<feature type="region of interest" description="Disordered" evidence="1">
    <location>
        <begin position="37"/>
        <end position="75"/>
    </location>
</feature>
<protein>
    <submittedName>
        <fullName evidence="2">Uncharacterized protein</fullName>
    </submittedName>
</protein>
<feature type="non-terminal residue" evidence="2">
    <location>
        <position position="75"/>
    </location>
</feature>
<sequence length="75" mass="7499">MTATLPLARRQVYMAAVDGSDATEQVKLEHGLASSALPLASNGSSDGSGKLCEADARPSKPAGLTGGEDTPQATA</sequence>
<name>A0A0D2MZF6_9CHLO</name>
<dbReference type="EMBL" id="KK101826">
    <property type="protein sequence ID" value="KIY99515.1"/>
    <property type="molecule type" value="Genomic_DNA"/>
</dbReference>
<evidence type="ECO:0000256" key="1">
    <source>
        <dbReference type="SAM" id="MobiDB-lite"/>
    </source>
</evidence>
<evidence type="ECO:0000313" key="3">
    <source>
        <dbReference type="Proteomes" id="UP000054498"/>
    </source>
</evidence>
<dbReference type="KEGG" id="mng:MNEG_8450"/>
<dbReference type="AlphaFoldDB" id="A0A0D2MZF6"/>